<evidence type="ECO:0000256" key="7">
    <source>
        <dbReference type="ARBA" id="ARBA00030998"/>
    </source>
</evidence>
<proteinExistence type="inferred from homology"/>
<comment type="similarity">
    <text evidence="1">Belongs to the RNA polymerase subunit omega family.</text>
</comment>
<gene>
    <name evidence="9" type="ordered locus">Tresu_1552</name>
</gene>
<organism evidence="9 10">
    <name type="scientific">Treponema succinifaciens (strain ATCC 33096 / DSM 2489 / 6091)</name>
    <dbReference type="NCBI Taxonomy" id="869209"/>
    <lineage>
        <taxon>Bacteria</taxon>
        <taxon>Pseudomonadati</taxon>
        <taxon>Spirochaetota</taxon>
        <taxon>Spirochaetia</taxon>
        <taxon>Spirochaetales</taxon>
        <taxon>Treponemataceae</taxon>
        <taxon>Treponema</taxon>
    </lineage>
</organism>
<keyword evidence="4 9" id="KW-0240">DNA-directed RNA polymerase</keyword>
<dbReference type="HOGENOM" id="CLU_187773_0_0_12"/>
<evidence type="ECO:0000256" key="2">
    <source>
        <dbReference type="ARBA" id="ARBA00012418"/>
    </source>
</evidence>
<sequence>MIFPLEELTKFKGGMYAITVAASRRAYQLAKLAMIEDPSVSELVEDNDGKVVSLAARQLFSGEVKYAIEAPAR</sequence>
<keyword evidence="5" id="KW-0804">Transcription</keyword>
<evidence type="ECO:0000313" key="10">
    <source>
        <dbReference type="Proteomes" id="UP000006852"/>
    </source>
</evidence>
<evidence type="ECO:0000256" key="3">
    <source>
        <dbReference type="ARBA" id="ARBA00013725"/>
    </source>
</evidence>
<dbReference type="RefSeq" id="WP_013701734.1">
    <property type="nucleotide sequence ID" value="NC_015385.1"/>
</dbReference>
<dbReference type="GO" id="GO:0003677">
    <property type="term" value="F:DNA binding"/>
    <property type="evidence" value="ECO:0007669"/>
    <property type="project" value="InterPro"/>
</dbReference>
<evidence type="ECO:0000313" key="9">
    <source>
        <dbReference type="EMBL" id="AEB14452.1"/>
    </source>
</evidence>
<reference evidence="9 10" key="1">
    <citation type="journal article" date="2011" name="Stand. Genomic Sci.">
        <title>Complete genome sequence of Treponema succinifaciens type strain (6091).</title>
        <authorList>
            <person name="Han C."/>
            <person name="Gronow S."/>
            <person name="Teshima H."/>
            <person name="Lapidus A."/>
            <person name="Nolan M."/>
            <person name="Lucas S."/>
            <person name="Hammon N."/>
            <person name="Deshpande S."/>
            <person name="Cheng J.F."/>
            <person name="Zeytun A."/>
            <person name="Tapia R."/>
            <person name="Goodwin L."/>
            <person name="Pitluck S."/>
            <person name="Liolios K."/>
            <person name="Pagani I."/>
            <person name="Ivanova N."/>
            <person name="Mavromatis K."/>
            <person name="Mikhailova N."/>
            <person name="Huntemann M."/>
            <person name="Pati A."/>
            <person name="Chen A."/>
            <person name="Palaniappan K."/>
            <person name="Land M."/>
            <person name="Hauser L."/>
            <person name="Brambilla E.M."/>
            <person name="Rohde M."/>
            <person name="Goker M."/>
            <person name="Woyke T."/>
            <person name="Bristow J."/>
            <person name="Eisen J.A."/>
            <person name="Markowitz V."/>
            <person name="Hugenholtz P."/>
            <person name="Kyrpides N.C."/>
            <person name="Klenk H.P."/>
            <person name="Detter J.C."/>
        </authorList>
    </citation>
    <scope>NUCLEOTIDE SEQUENCE [LARGE SCALE GENOMIC DNA]</scope>
    <source>
        <strain evidence="10">ATCC 33096 / DSM 2489 / 6091</strain>
    </source>
</reference>
<dbReference type="Pfam" id="PF01192">
    <property type="entry name" value="RNA_pol_Rpb6"/>
    <property type="match status" value="1"/>
</dbReference>
<comment type="catalytic activity">
    <reaction evidence="8">
        <text>RNA(n) + a ribonucleoside 5'-triphosphate = RNA(n+1) + diphosphate</text>
        <dbReference type="Rhea" id="RHEA:21248"/>
        <dbReference type="Rhea" id="RHEA-COMP:14527"/>
        <dbReference type="Rhea" id="RHEA-COMP:17342"/>
        <dbReference type="ChEBI" id="CHEBI:33019"/>
        <dbReference type="ChEBI" id="CHEBI:61557"/>
        <dbReference type="ChEBI" id="CHEBI:140395"/>
        <dbReference type="EC" id="2.7.7.6"/>
    </reaction>
</comment>
<dbReference type="GeneID" id="302998712"/>
<dbReference type="Proteomes" id="UP000006852">
    <property type="component" value="Chromosome"/>
</dbReference>
<accession>F2NT00</accession>
<keyword evidence="10" id="KW-1185">Reference proteome</keyword>
<dbReference type="SMART" id="SM01409">
    <property type="entry name" value="RNA_pol_Rpb6"/>
    <property type="match status" value="1"/>
</dbReference>
<dbReference type="InterPro" id="IPR006110">
    <property type="entry name" value="Pol_omega/Rpo6/RPB6"/>
</dbReference>
<dbReference type="GO" id="GO:0003899">
    <property type="term" value="F:DNA-directed RNA polymerase activity"/>
    <property type="evidence" value="ECO:0007669"/>
    <property type="project" value="UniProtKB-EC"/>
</dbReference>
<dbReference type="SUPFAM" id="SSF63562">
    <property type="entry name" value="RPB6/omega subunit-like"/>
    <property type="match status" value="1"/>
</dbReference>
<dbReference type="KEGG" id="tsu:Tresu_1552"/>
<dbReference type="EC" id="2.7.7.6" evidence="2"/>
<dbReference type="GO" id="GO:0006351">
    <property type="term" value="P:DNA-templated transcription"/>
    <property type="evidence" value="ECO:0007669"/>
    <property type="project" value="InterPro"/>
</dbReference>
<evidence type="ECO:0000256" key="8">
    <source>
        <dbReference type="ARBA" id="ARBA00048552"/>
    </source>
</evidence>
<evidence type="ECO:0000256" key="1">
    <source>
        <dbReference type="ARBA" id="ARBA00006711"/>
    </source>
</evidence>
<evidence type="ECO:0000256" key="6">
    <source>
        <dbReference type="ARBA" id="ARBA00029924"/>
    </source>
</evidence>
<dbReference type="GO" id="GO:0000428">
    <property type="term" value="C:DNA-directed RNA polymerase complex"/>
    <property type="evidence" value="ECO:0007669"/>
    <property type="project" value="UniProtKB-KW"/>
</dbReference>
<dbReference type="InterPro" id="IPR036161">
    <property type="entry name" value="RPB6/omega-like_sf"/>
</dbReference>
<dbReference type="STRING" id="869209.Tresu_1552"/>
<name>F2NT00_TRES6</name>
<evidence type="ECO:0000256" key="5">
    <source>
        <dbReference type="ARBA" id="ARBA00023163"/>
    </source>
</evidence>
<dbReference type="EMBL" id="CP002631">
    <property type="protein sequence ID" value="AEB14452.1"/>
    <property type="molecule type" value="Genomic_DNA"/>
</dbReference>
<evidence type="ECO:0000256" key="4">
    <source>
        <dbReference type="ARBA" id="ARBA00022478"/>
    </source>
</evidence>
<reference evidence="10" key="2">
    <citation type="submission" date="2011-04" db="EMBL/GenBank/DDBJ databases">
        <title>The complete genome of chromosome of Treponema succinifaciens DSM 2489.</title>
        <authorList>
            <person name="Lucas S."/>
            <person name="Copeland A."/>
            <person name="Lapidus A."/>
            <person name="Bruce D."/>
            <person name="Goodwin L."/>
            <person name="Pitluck S."/>
            <person name="Peters L."/>
            <person name="Kyrpides N."/>
            <person name="Mavromatis K."/>
            <person name="Ivanova N."/>
            <person name="Ovchinnikova G."/>
            <person name="Teshima H."/>
            <person name="Detter J.C."/>
            <person name="Tapia R."/>
            <person name="Han C."/>
            <person name="Land M."/>
            <person name="Hauser L."/>
            <person name="Markowitz V."/>
            <person name="Cheng J.-F."/>
            <person name="Hugenholtz P."/>
            <person name="Woyke T."/>
            <person name="Wu D."/>
            <person name="Gronow S."/>
            <person name="Wellnitz S."/>
            <person name="Brambilla E."/>
            <person name="Klenk H.-P."/>
            <person name="Eisen J.A."/>
        </authorList>
    </citation>
    <scope>NUCLEOTIDE SEQUENCE [LARGE SCALE GENOMIC DNA]</scope>
    <source>
        <strain evidence="10">ATCC 33096 / DSM 2489 / 6091</strain>
    </source>
</reference>
<protein>
    <recommendedName>
        <fullName evidence="3">DNA-directed RNA polymerase subunit omega</fullName>
        <ecNumber evidence="2">2.7.7.6</ecNumber>
    </recommendedName>
    <alternativeName>
        <fullName evidence="7">RNA polymerase omega subunit</fullName>
    </alternativeName>
    <alternativeName>
        <fullName evidence="6">Transcriptase subunit omega</fullName>
    </alternativeName>
</protein>
<dbReference type="eggNOG" id="ENOG502ZVPX">
    <property type="taxonomic scope" value="Bacteria"/>
</dbReference>
<dbReference type="AlphaFoldDB" id="F2NT00"/>
<dbReference type="OrthoDB" id="308369at2"/>